<dbReference type="EMBL" id="CAFBLF010000076">
    <property type="protein sequence ID" value="CAB4865126.1"/>
    <property type="molecule type" value="Genomic_DNA"/>
</dbReference>
<dbReference type="EMBL" id="CAEZSG010000124">
    <property type="protein sequence ID" value="CAB4542048.1"/>
    <property type="molecule type" value="Genomic_DNA"/>
</dbReference>
<name>A0A6J6BV07_9ZZZZ</name>
<organism evidence="1">
    <name type="scientific">freshwater metagenome</name>
    <dbReference type="NCBI Taxonomy" id="449393"/>
    <lineage>
        <taxon>unclassified sequences</taxon>
        <taxon>metagenomes</taxon>
        <taxon>ecological metagenomes</taxon>
    </lineage>
</organism>
<dbReference type="InterPro" id="IPR036615">
    <property type="entry name" value="Mur_ligase_C_dom_sf"/>
</dbReference>
<accession>A0A6J6BV07</accession>
<evidence type="ECO:0000313" key="1">
    <source>
        <dbReference type="EMBL" id="CAB4542048.1"/>
    </source>
</evidence>
<protein>
    <submittedName>
        <fullName evidence="1">Unannotated protein</fullName>
    </submittedName>
</protein>
<dbReference type="GO" id="GO:0016881">
    <property type="term" value="F:acid-amino acid ligase activity"/>
    <property type="evidence" value="ECO:0007669"/>
    <property type="project" value="InterPro"/>
</dbReference>
<sequence length="141" mass="15241">MIMSELSDGTLLLDAHTETTFEGVRAAQRKLAELRVEGYDTVHVAGLIEGDDVADQLDILGIMSVRLNVHHLIVVGEAARRIHQTAEQEGSWGGESIPVSDTTHAYDKITSFRGPRVAILVTGGVDVSLGDVVERLKGDRP</sequence>
<gene>
    <name evidence="1" type="ORF">UFOPK1413_00781</name>
    <name evidence="2" type="ORF">UFOPK3339_00607</name>
</gene>
<dbReference type="AlphaFoldDB" id="A0A6J6BV07"/>
<dbReference type="Gene3D" id="3.90.190.20">
    <property type="entry name" value="Mur ligase, C-terminal domain"/>
    <property type="match status" value="1"/>
</dbReference>
<reference evidence="1" key="1">
    <citation type="submission" date="2020-05" db="EMBL/GenBank/DDBJ databases">
        <authorList>
            <person name="Chiriac C."/>
            <person name="Salcher M."/>
            <person name="Ghai R."/>
            <person name="Kavagutti S V."/>
        </authorList>
    </citation>
    <scope>NUCLEOTIDE SEQUENCE</scope>
</reference>
<proteinExistence type="predicted"/>
<evidence type="ECO:0000313" key="2">
    <source>
        <dbReference type="EMBL" id="CAB4865126.1"/>
    </source>
</evidence>